<comment type="caution">
    <text evidence="12">The sequence shown here is derived from an EMBL/GenBank/DDBJ whole genome shotgun (WGS) entry which is preliminary data.</text>
</comment>
<dbReference type="InterPro" id="IPR001469">
    <property type="entry name" value="ATP_synth_F1_dsu/esu"/>
</dbReference>
<comment type="function">
    <text evidence="9">Produces ATP from ADP in the presence of a proton gradient across the membrane.</text>
</comment>
<organism evidence="12 13">
    <name type="scientific">Candidatus Stercoripulliclostridium pullicola</name>
    <dbReference type="NCBI Taxonomy" id="2840953"/>
    <lineage>
        <taxon>Bacteria</taxon>
        <taxon>Bacillati</taxon>
        <taxon>Bacillota</taxon>
        <taxon>Clostridia</taxon>
        <taxon>Eubacteriales</taxon>
        <taxon>Candidatus Stercoripulliclostridium</taxon>
    </lineage>
</organism>
<dbReference type="SUPFAM" id="SSF51344">
    <property type="entry name" value="Epsilon subunit of F1F0-ATP synthase N-terminal domain"/>
    <property type="match status" value="1"/>
</dbReference>
<evidence type="ECO:0000256" key="7">
    <source>
        <dbReference type="ARBA" id="ARBA00023196"/>
    </source>
</evidence>
<dbReference type="GO" id="GO:0005524">
    <property type="term" value="F:ATP binding"/>
    <property type="evidence" value="ECO:0007669"/>
    <property type="project" value="UniProtKB-UniRule"/>
</dbReference>
<evidence type="ECO:0000256" key="10">
    <source>
        <dbReference type="RuleBase" id="RU003656"/>
    </source>
</evidence>
<keyword evidence="4 9" id="KW-1003">Cell membrane</keyword>
<name>A0A940IDQ2_9FIRM</name>
<keyword evidence="9" id="KW-0375">Hydrogen ion transport</keyword>
<evidence type="ECO:0000313" key="12">
    <source>
        <dbReference type="EMBL" id="MBO8424796.1"/>
    </source>
</evidence>
<keyword evidence="3 9" id="KW-0813">Transport</keyword>
<evidence type="ECO:0000256" key="3">
    <source>
        <dbReference type="ARBA" id="ARBA00022448"/>
    </source>
</evidence>
<evidence type="ECO:0000256" key="1">
    <source>
        <dbReference type="ARBA" id="ARBA00004184"/>
    </source>
</evidence>
<evidence type="ECO:0000256" key="8">
    <source>
        <dbReference type="ARBA" id="ARBA00023310"/>
    </source>
</evidence>
<dbReference type="GO" id="GO:0012505">
    <property type="term" value="C:endomembrane system"/>
    <property type="evidence" value="ECO:0007669"/>
    <property type="project" value="UniProtKB-SubCell"/>
</dbReference>
<dbReference type="InterPro" id="IPR020546">
    <property type="entry name" value="ATP_synth_F1_dsu/esu_N"/>
</dbReference>
<keyword evidence="6 9" id="KW-0472">Membrane</keyword>
<accession>A0A940IDQ2</accession>
<evidence type="ECO:0000313" key="13">
    <source>
        <dbReference type="Proteomes" id="UP000727857"/>
    </source>
</evidence>
<evidence type="ECO:0000256" key="5">
    <source>
        <dbReference type="ARBA" id="ARBA00023065"/>
    </source>
</evidence>
<comment type="subunit">
    <text evidence="9 10">F-type ATPases have 2 components, CF(1) - the catalytic core - and CF(0) - the membrane proton channel. CF(1) has five subunits: alpha(3), beta(3), gamma(1), delta(1), epsilon(1). CF(0) has three main subunits: a, b and c.</text>
</comment>
<dbReference type="PANTHER" id="PTHR13822:SF10">
    <property type="entry name" value="ATP SYNTHASE EPSILON CHAIN, CHLOROPLASTIC"/>
    <property type="match status" value="1"/>
</dbReference>
<dbReference type="GO" id="GO:0005886">
    <property type="term" value="C:plasma membrane"/>
    <property type="evidence" value="ECO:0007669"/>
    <property type="project" value="UniProtKB-SubCell"/>
</dbReference>
<dbReference type="Proteomes" id="UP000727857">
    <property type="component" value="Unassembled WGS sequence"/>
</dbReference>
<feature type="domain" description="ATP synthase F1 complex delta/epsilon subunit N-terminal" evidence="11">
    <location>
        <begin position="5"/>
        <end position="82"/>
    </location>
</feature>
<dbReference type="HAMAP" id="MF_00530">
    <property type="entry name" value="ATP_synth_epsil_bac"/>
    <property type="match status" value="1"/>
</dbReference>
<evidence type="ECO:0000256" key="4">
    <source>
        <dbReference type="ARBA" id="ARBA00022475"/>
    </source>
</evidence>
<sequence length="133" mass="15039">MAETFRLEIVTPEKVFFEGEAESLTVETPAGRIGILAHHAPLVIGLCPGLMRFRTADGEKEAVNTDGFAEVRKDKTVVLCQTMEWPEEIEINRVKHRIAEEERKLREARSIVEYKMGKACLARAFARLKGAKR</sequence>
<dbReference type="InterPro" id="IPR036771">
    <property type="entry name" value="ATPsynth_dsu/esu_N"/>
</dbReference>
<protein>
    <recommendedName>
        <fullName evidence="9">ATP synthase epsilon chain</fullName>
    </recommendedName>
    <alternativeName>
        <fullName evidence="9">ATP synthase F1 sector epsilon subunit</fullName>
    </alternativeName>
    <alternativeName>
        <fullName evidence="9">F-ATPase epsilon subunit</fullName>
    </alternativeName>
</protein>
<gene>
    <name evidence="9 12" type="primary">atpC</name>
    <name evidence="12" type="ORF">IAB16_07230</name>
</gene>
<dbReference type="CDD" id="cd12152">
    <property type="entry name" value="F1-ATPase_delta"/>
    <property type="match status" value="1"/>
</dbReference>
<reference evidence="12" key="1">
    <citation type="submission" date="2020-10" db="EMBL/GenBank/DDBJ databases">
        <authorList>
            <person name="Gilroy R."/>
        </authorList>
    </citation>
    <scope>NUCLEOTIDE SEQUENCE</scope>
    <source>
        <strain evidence="12">517</strain>
    </source>
</reference>
<proteinExistence type="inferred from homology"/>
<dbReference type="Pfam" id="PF02823">
    <property type="entry name" value="ATP-synt_DE_N"/>
    <property type="match status" value="1"/>
</dbReference>
<evidence type="ECO:0000256" key="9">
    <source>
        <dbReference type="HAMAP-Rule" id="MF_00530"/>
    </source>
</evidence>
<keyword evidence="7 9" id="KW-0139">CF(1)</keyword>
<evidence type="ECO:0000256" key="6">
    <source>
        <dbReference type="ARBA" id="ARBA00023136"/>
    </source>
</evidence>
<evidence type="ECO:0000256" key="2">
    <source>
        <dbReference type="ARBA" id="ARBA00005712"/>
    </source>
</evidence>
<dbReference type="EMBL" id="JADINF010000183">
    <property type="protein sequence ID" value="MBO8424796.1"/>
    <property type="molecule type" value="Genomic_DNA"/>
</dbReference>
<keyword evidence="5 9" id="KW-0406">Ion transport</keyword>
<evidence type="ECO:0000259" key="11">
    <source>
        <dbReference type="Pfam" id="PF02823"/>
    </source>
</evidence>
<dbReference type="GO" id="GO:0046933">
    <property type="term" value="F:proton-transporting ATP synthase activity, rotational mechanism"/>
    <property type="evidence" value="ECO:0007669"/>
    <property type="project" value="UniProtKB-UniRule"/>
</dbReference>
<dbReference type="GO" id="GO:0045259">
    <property type="term" value="C:proton-transporting ATP synthase complex"/>
    <property type="evidence" value="ECO:0007669"/>
    <property type="project" value="UniProtKB-KW"/>
</dbReference>
<dbReference type="AlphaFoldDB" id="A0A940IDQ2"/>
<reference evidence="12" key="2">
    <citation type="journal article" date="2021" name="PeerJ">
        <title>Extensive microbial diversity within the chicken gut microbiome revealed by metagenomics and culture.</title>
        <authorList>
            <person name="Gilroy R."/>
            <person name="Ravi A."/>
            <person name="Getino M."/>
            <person name="Pursley I."/>
            <person name="Horton D.L."/>
            <person name="Alikhan N.F."/>
            <person name="Baker D."/>
            <person name="Gharbi K."/>
            <person name="Hall N."/>
            <person name="Watson M."/>
            <person name="Adriaenssens E.M."/>
            <person name="Foster-Nyarko E."/>
            <person name="Jarju S."/>
            <person name="Secka A."/>
            <person name="Antonio M."/>
            <person name="Oren A."/>
            <person name="Chaudhuri R.R."/>
            <person name="La Ragione R."/>
            <person name="Hildebrand F."/>
            <person name="Pallen M.J."/>
        </authorList>
    </citation>
    <scope>NUCLEOTIDE SEQUENCE</scope>
    <source>
        <strain evidence="12">517</strain>
    </source>
</reference>
<comment type="similarity">
    <text evidence="2 9 10">Belongs to the ATPase epsilon chain family.</text>
</comment>
<dbReference type="NCBIfam" id="TIGR01216">
    <property type="entry name" value="ATP_synt_epsi"/>
    <property type="match status" value="1"/>
</dbReference>
<comment type="subcellular location">
    <subcellularLocation>
        <location evidence="9">Cell membrane</location>
        <topology evidence="9">Peripheral membrane protein</topology>
    </subcellularLocation>
    <subcellularLocation>
        <location evidence="1">Endomembrane system</location>
        <topology evidence="1">Peripheral membrane protein</topology>
    </subcellularLocation>
</comment>
<dbReference type="PANTHER" id="PTHR13822">
    <property type="entry name" value="ATP SYNTHASE DELTA/EPSILON CHAIN"/>
    <property type="match status" value="1"/>
</dbReference>
<dbReference type="Gene3D" id="2.60.15.10">
    <property type="entry name" value="F0F1 ATP synthase delta/epsilon subunit, N-terminal"/>
    <property type="match status" value="1"/>
</dbReference>
<keyword evidence="8 9" id="KW-0066">ATP synthesis</keyword>